<evidence type="ECO:0000313" key="3">
    <source>
        <dbReference type="Proteomes" id="UP000019373"/>
    </source>
</evidence>
<dbReference type="Proteomes" id="UP000019373">
    <property type="component" value="Unassembled WGS sequence"/>
</dbReference>
<protein>
    <submittedName>
        <fullName evidence="2">Uncharacterized protein</fullName>
    </submittedName>
</protein>
<dbReference type="eggNOG" id="KOG4177">
    <property type="taxonomic scope" value="Eukaryota"/>
</dbReference>
<accession>U1HY04</accession>
<dbReference type="OrthoDB" id="7464126at2759"/>
<evidence type="ECO:0000256" key="1">
    <source>
        <dbReference type="SAM" id="Phobius"/>
    </source>
</evidence>
<dbReference type="EMBL" id="KE720798">
    <property type="protein sequence ID" value="ERF75710.1"/>
    <property type="molecule type" value="Genomic_DNA"/>
</dbReference>
<feature type="transmembrane region" description="Helical" evidence="1">
    <location>
        <begin position="58"/>
        <end position="83"/>
    </location>
</feature>
<keyword evidence="3" id="KW-1185">Reference proteome</keyword>
<sequence length="184" mass="20070">MAPATMTNSSFPAPTTMTDGWTDFFNTVGTAAGPLLTLFGEQATKQFLSMSMGWADNILLAMGPIGIITIAVSAIRIGGLRLLKAVIGRSRDSRASAEQEFLSSTSEEVCELWSGREVVRLIDKPNHIKYLVVGGGSLPAVERVQFLDAHKAYQQGLLIIQPKPPQYMSEEMLKKILLQTRTSL</sequence>
<dbReference type="HOGENOM" id="CLU_1468151_0_0_1"/>
<evidence type="ECO:0000313" key="2">
    <source>
        <dbReference type="EMBL" id="ERF75710.1"/>
    </source>
</evidence>
<name>U1HY04_ENDPU</name>
<dbReference type="RefSeq" id="XP_007786868.1">
    <property type="nucleotide sequence ID" value="XM_007788678.1"/>
</dbReference>
<proteinExistence type="predicted"/>
<reference evidence="3" key="1">
    <citation type="journal article" date="2014" name="BMC Genomics">
        <title>Genome characteristics reveal the impact of lichenization on lichen-forming fungus Endocarpon pusillum Hedwig (Verrucariales, Ascomycota).</title>
        <authorList>
            <person name="Wang Y.-Y."/>
            <person name="Liu B."/>
            <person name="Zhang X.-Y."/>
            <person name="Zhou Q.-M."/>
            <person name="Zhang T."/>
            <person name="Li H."/>
            <person name="Yu Y.-F."/>
            <person name="Zhang X.-L."/>
            <person name="Hao X.-Y."/>
            <person name="Wang M."/>
            <person name="Wang L."/>
            <person name="Wei J.-C."/>
        </authorList>
    </citation>
    <scope>NUCLEOTIDE SEQUENCE [LARGE SCALE GENOMIC DNA]</scope>
    <source>
        <strain evidence="3">Z07020 / HMAS-L-300199</strain>
    </source>
</reference>
<dbReference type="GeneID" id="19236595"/>
<gene>
    <name evidence="2" type="ORF">EPUS_01540</name>
</gene>
<organism evidence="2 3">
    <name type="scientific">Endocarpon pusillum (strain Z07020 / HMAS-L-300199)</name>
    <name type="common">Lichen-forming fungus</name>
    <dbReference type="NCBI Taxonomy" id="1263415"/>
    <lineage>
        <taxon>Eukaryota</taxon>
        <taxon>Fungi</taxon>
        <taxon>Dikarya</taxon>
        <taxon>Ascomycota</taxon>
        <taxon>Pezizomycotina</taxon>
        <taxon>Eurotiomycetes</taxon>
        <taxon>Chaetothyriomycetidae</taxon>
        <taxon>Verrucariales</taxon>
        <taxon>Verrucariaceae</taxon>
        <taxon>Endocarpon</taxon>
    </lineage>
</organism>
<dbReference type="AlphaFoldDB" id="U1HY04"/>
<keyword evidence="1" id="KW-0472">Membrane</keyword>
<keyword evidence="1" id="KW-1133">Transmembrane helix</keyword>
<keyword evidence="1" id="KW-0812">Transmembrane</keyword>